<evidence type="ECO:0000256" key="8">
    <source>
        <dbReference type="ARBA" id="ARBA00022801"/>
    </source>
</evidence>
<evidence type="ECO:0000256" key="12">
    <source>
        <dbReference type="ARBA" id="ARBA00022932"/>
    </source>
</evidence>
<dbReference type="Gene3D" id="1.10.340.70">
    <property type="match status" value="1"/>
</dbReference>
<evidence type="ECO:0000256" key="9">
    <source>
        <dbReference type="ARBA" id="ARBA00022842"/>
    </source>
</evidence>
<dbReference type="InterPro" id="IPR016197">
    <property type="entry name" value="Chromo-like_dom_sf"/>
</dbReference>
<evidence type="ECO:0000256" key="4">
    <source>
        <dbReference type="ARBA" id="ARBA00022722"/>
    </source>
</evidence>
<dbReference type="InterPro" id="IPR000477">
    <property type="entry name" value="RT_dom"/>
</dbReference>
<dbReference type="GO" id="GO:0006508">
    <property type="term" value="P:proteolysis"/>
    <property type="evidence" value="ECO:0007669"/>
    <property type="project" value="UniProtKB-KW"/>
</dbReference>
<evidence type="ECO:0000259" key="17">
    <source>
        <dbReference type="PROSITE" id="PS50994"/>
    </source>
</evidence>
<evidence type="ECO:0000313" key="19">
    <source>
        <dbReference type="Proteomes" id="UP000030754"/>
    </source>
</evidence>
<dbReference type="Pfam" id="PF17917">
    <property type="entry name" value="RT_RNaseH"/>
    <property type="match status" value="1"/>
</dbReference>
<evidence type="ECO:0000256" key="13">
    <source>
        <dbReference type="ARBA" id="ARBA00023125"/>
    </source>
</evidence>
<dbReference type="InterPro" id="IPR041588">
    <property type="entry name" value="Integrase_H2C2"/>
</dbReference>
<evidence type="ECO:0000256" key="2">
    <source>
        <dbReference type="ARBA" id="ARBA00022679"/>
    </source>
</evidence>
<dbReference type="GO" id="GO:0003964">
    <property type="term" value="F:RNA-directed DNA polymerase activity"/>
    <property type="evidence" value="ECO:0007669"/>
    <property type="project" value="UniProtKB-KW"/>
</dbReference>
<dbReference type="VEuPathDB" id="ToxoDB:ENH_00033220"/>
<dbReference type="SUPFAM" id="SSF56672">
    <property type="entry name" value="DNA/RNA polymerases"/>
    <property type="match status" value="1"/>
</dbReference>
<evidence type="ECO:0000256" key="1">
    <source>
        <dbReference type="ARBA" id="ARBA00022670"/>
    </source>
</evidence>
<protein>
    <submittedName>
        <fullName evidence="18">Uncharacterized protein</fullName>
    </submittedName>
</protein>
<dbReference type="CDD" id="cd00024">
    <property type="entry name" value="CD_CSD"/>
    <property type="match status" value="1"/>
</dbReference>
<evidence type="ECO:0000256" key="7">
    <source>
        <dbReference type="ARBA" id="ARBA00022759"/>
    </source>
</evidence>
<keyword evidence="10" id="KW-0229">DNA integration</keyword>
<dbReference type="GO" id="GO:0003677">
    <property type="term" value="F:DNA binding"/>
    <property type="evidence" value="ECO:0007669"/>
    <property type="project" value="UniProtKB-KW"/>
</dbReference>
<dbReference type="Gene3D" id="2.40.50.40">
    <property type="match status" value="1"/>
</dbReference>
<evidence type="ECO:0000256" key="3">
    <source>
        <dbReference type="ARBA" id="ARBA00022695"/>
    </source>
</evidence>
<gene>
    <name evidence="18" type="ORF">ENH_00033220</name>
</gene>
<dbReference type="GO" id="GO:0006310">
    <property type="term" value="P:DNA recombination"/>
    <property type="evidence" value="ECO:0007669"/>
    <property type="project" value="UniProtKB-KW"/>
</dbReference>
<dbReference type="PANTHER" id="PTHR37984">
    <property type="entry name" value="PROTEIN CBG26694"/>
    <property type="match status" value="1"/>
</dbReference>
<keyword evidence="5" id="KW-0479">Metal-binding</keyword>
<dbReference type="GO" id="GO:0003887">
    <property type="term" value="F:DNA-directed DNA polymerase activity"/>
    <property type="evidence" value="ECO:0007669"/>
    <property type="project" value="UniProtKB-KW"/>
</dbReference>
<dbReference type="PANTHER" id="PTHR37984:SF5">
    <property type="entry name" value="PROTEIN NYNRIN-LIKE"/>
    <property type="match status" value="1"/>
</dbReference>
<dbReference type="InterPro" id="IPR012337">
    <property type="entry name" value="RNaseH-like_sf"/>
</dbReference>
<dbReference type="Pfam" id="PF17921">
    <property type="entry name" value="Integrase_H2C2"/>
    <property type="match status" value="1"/>
</dbReference>
<feature type="region of interest" description="Disordered" evidence="15">
    <location>
        <begin position="237"/>
        <end position="275"/>
    </location>
</feature>
<dbReference type="SUPFAM" id="SSF54160">
    <property type="entry name" value="Chromo domain-like"/>
    <property type="match status" value="1"/>
</dbReference>
<dbReference type="GO" id="GO:0004519">
    <property type="term" value="F:endonuclease activity"/>
    <property type="evidence" value="ECO:0007669"/>
    <property type="project" value="UniProtKB-KW"/>
</dbReference>
<evidence type="ECO:0000256" key="6">
    <source>
        <dbReference type="ARBA" id="ARBA00022750"/>
    </source>
</evidence>
<keyword evidence="11" id="KW-0695">RNA-directed DNA polymerase</keyword>
<feature type="domain" description="Integrase catalytic" evidence="17">
    <location>
        <begin position="407"/>
        <end position="570"/>
    </location>
</feature>
<dbReference type="InterPro" id="IPR000953">
    <property type="entry name" value="Chromo/chromo_shadow_dom"/>
</dbReference>
<keyword evidence="6" id="KW-0064">Aspartyl protease</keyword>
<dbReference type="FunFam" id="3.30.420.10:FF:000032">
    <property type="entry name" value="Retrovirus-related Pol polyprotein from transposon 297-like Protein"/>
    <property type="match status" value="1"/>
</dbReference>
<feature type="compositionally biased region" description="Low complexity" evidence="15">
    <location>
        <begin position="253"/>
        <end position="263"/>
    </location>
</feature>
<evidence type="ECO:0000313" key="18">
    <source>
        <dbReference type="EMBL" id="CDJ67247.1"/>
    </source>
</evidence>
<dbReference type="CDD" id="cd09274">
    <property type="entry name" value="RNase_HI_RT_Ty3"/>
    <property type="match status" value="1"/>
</dbReference>
<dbReference type="Gene3D" id="3.30.420.10">
    <property type="entry name" value="Ribonuclease H-like superfamily/Ribonuclease H"/>
    <property type="match status" value="1"/>
</dbReference>
<sequence length="755" mass="86096">MVDKRDDGSGERKMRMVVNYQALNALTIAPEFPLPPIQTILEMLGGAQYFSTLDLEAGFHQIRVAKEDRWKTAFRSVLGLFEYRVMPFGLKEDKIAAIRQWPEVLQNETQVRHFLGTINYCRMFMGPDYADVARPLVDLTRAVLEQDGKPIGFLSQVMNPTQQRYSIYDQELLALVVALDKWSHLLRVSKVTAYTDHQALTHLQQLRASKPLRGRTARWLDFLAEFPDLHITELAGLRSRRPRRRNTPPAPSPALAEPSQEAANSTHKTPTPAAPPDVCHWPRAYSQCPVFSAPYKAAANQPGEALQLEFRNRQSTFRYVEPYLHIRVHGLWRICVPQFPEFLTQVLYSHHDHVTAGHRGQKKTFAALSKLYYWPGMRAYTTAYVESCTHCRASKYLNQKPAGLLQQLLIPSRCWAHVSLDFITDLPLTATGRDSILVLVDSLSKMAHFVPAKKSFTAADTVELLADRLIRYHGFPEVLISDRDPRFQSDLWNQLCRRFNIKRCMSSSYHPQSDGQTERVNRTLEQMLRTYIRSAEREWERLLPALELAYNTTSHSPTGLSPFEVMIGENPLTAAELDIVGALAPTLTPPMTKLFRQLCDSAQSHILKAKWQQKYYADTKRRAVEYAVGDKVWLSSKHLPPFNSCPKLEPRYRGPFEVLERIGTVVYRLALPPTYDCHDVFHVSQLVPHRPRPPALVPSAADAAWPPIHDAAGNPTDEYEVDYIMDQRGSGDAAQYLVKWRGTPEEQATWEPANH</sequence>
<dbReference type="CDD" id="cd01647">
    <property type="entry name" value="RT_LTR"/>
    <property type="match status" value="1"/>
</dbReference>
<dbReference type="InterPro" id="IPR036397">
    <property type="entry name" value="RNaseH_sf"/>
</dbReference>
<dbReference type="InterPro" id="IPR056924">
    <property type="entry name" value="SH3_Tf2-1"/>
</dbReference>
<dbReference type="Proteomes" id="UP000030754">
    <property type="component" value="Unassembled WGS sequence"/>
</dbReference>
<dbReference type="InterPro" id="IPR043502">
    <property type="entry name" value="DNA/RNA_pol_sf"/>
</dbReference>
<dbReference type="InterPro" id="IPR023780">
    <property type="entry name" value="Chromo_domain"/>
</dbReference>
<keyword evidence="8" id="KW-0378">Hydrolase</keyword>
<reference evidence="18" key="2">
    <citation type="submission" date="2013-10" db="EMBL/GenBank/DDBJ databases">
        <authorList>
            <person name="Aslett M."/>
        </authorList>
    </citation>
    <scope>NUCLEOTIDE SEQUENCE [LARGE SCALE GENOMIC DNA]</scope>
    <source>
        <strain evidence="18">Houghton</strain>
    </source>
</reference>
<dbReference type="GeneID" id="25473486"/>
<feature type="non-terminal residue" evidence="18">
    <location>
        <position position="755"/>
    </location>
</feature>
<keyword evidence="19" id="KW-1185">Reference proteome</keyword>
<dbReference type="Gene3D" id="3.30.70.270">
    <property type="match status" value="1"/>
</dbReference>
<dbReference type="InterPro" id="IPR001584">
    <property type="entry name" value="Integrase_cat-core"/>
</dbReference>
<evidence type="ECO:0000259" key="16">
    <source>
        <dbReference type="PROSITE" id="PS50013"/>
    </source>
</evidence>
<dbReference type="GO" id="GO:0046872">
    <property type="term" value="F:metal ion binding"/>
    <property type="evidence" value="ECO:0007669"/>
    <property type="project" value="UniProtKB-KW"/>
</dbReference>
<keyword evidence="7" id="KW-0255">Endonuclease</keyword>
<evidence type="ECO:0000256" key="10">
    <source>
        <dbReference type="ARBA" id="ARBA00022908"/>
    </source>
</evidence>
<evidence type="ECO:0000256" key="14">
    <source>
        <dbReference type="ARBA" id="ARBA00023172"/>
    </source>
</evidence>
<dbReference type="InterPro" id="IPR041373">
    <property type="entry name" value="RT_RNaseH"/>
</dbReference>
<dbReference type="Gene3D" id="3.10.10.10">
    <property type="entry name" value="HIV Type 1 Reverse Transcriptase, subunit A, domain 1"/>
    <property type="match status" value="1"/>
</dbReference>
<dbReference type="Pfam" id="PF00078">
    <property type="entry name" value="RVT_1"/>
    <property type="match status" value="1"/>
</dbReference>
<dbReference type="RefSeq" id="XP_013435714.1">
    <property type="nucleotide sequence ID" value="XM_013580260.1"/>
</dbReference>
<evidence type="ECO:0000256" key="15">
    <source>
        <dbReference type="SAM" id="MobiDB-lite"/>
    </source>
</evidence>
<dbReference type="GO" id="GO:0015074">
    <property type="term" value="P:DNA integration"/>
    <property type="evidence" value="ECO:0007669"/>
    <property type="project" value="UniProtKB-KW"/>
</dbReference>
<keyword evidence="4" id="KW-0540">Nuclease</keyword>
<keyword evidence="1" id="KW-0645">Protease</keyword>
<dbReference type="Pfam" id="PF00385">
    <property type="entry name" value="Chromo"/>
    <property type="match status" value="1"/>
</dbReference>
<keyword evidence="9" id="KW-0460">Magnesium</keyword>
<keyword evidence="12" id="KW-0239">DNA-directed DNA polymerase</keyword>
<dbReference type="PROSITE" id="PS50013">
    <property type="entry name" value="CHROMO_2"/>
    <property type="match status" value="1"/>
</dbReference>
<feature type="domain" description="Chromo" evidence="16">
    <location>
        <begin position="719"/>
        <end position="755"/>
    </location>
</feature>
<dbReference type="EMBL" id="HG724236">
    <property type="protein sequence ID" value="CDJ67247.1"/>
    <property type="molecule type" value="Genomic_DNA"/>
</dbReference>
<dbReference type="Pfam" id="PF24626">
    <property type="entry name" value="SH3_Tf2-1"/>
    <property type="match status" value="1"/>
</dbReference>
<reference evidence="18" key="1">
    <citation type="submission" date="2013-10" db="EMBL/GenBank/DDBJ databases">
        <title>Genomic analysis of the causative agents of coccidiosis in chickens.</title>
        <authorList>
            <person name="Reid A.J."/>
            <person name="Blake D."/>
            <person name="Billington K."/>
            <person name="Browne H."/>
            <person name="Dunn M."/>
            <person name="Hung S."/>
            <person name="Kawahara F."/>
            <person name="Miranda-Saavedra D."/>
            <person name="Mourier T."/>
            <person name="Nagra H."/>
            <person name="Otto T.D."/>
            <person name="Rawlings N."/>
            <person name="Sanchez A."/>
            <person name="Sanders M."/>
            <person name="Subramaniam C."/>
            <person name="Tay Y."/>
            <person name="Dear P."/>
            <person name="Doerig C."/>
            <person name="Gruber A."/>
            <person name="Parkinson J."/>
            <person name="Shirley M."/>
            <person name="Wan K.L."/>
            <person name="Berriman M."/>
            <person name="Tomley F."/>
            <person name="Pain A."/>
        </authorList>
    </citation>
    <scope>NUCLEOTIDE SEQUENCE [LARGE SCALE GENOMIC DNA]</scope>
    <source>
        <strain evidence="18">Houghton</strain>
    </source>
</reference>
<dbReference type="SUPFAM" id="SSF53098">
    <property type="entry name" value="Ribonuclease H-like"/>
    <property type="match status" value="1"/>
</dbReference>
<dbReference type="InterPro" id="IPR043128">
    <property type="entry name" value="Rev_trsase/Diguanyl_cyclase"/>
</dbReference>
<dbReference type="OrthoDB" id="2013610at2759"/>
<keyword evidence="3" id="KW-0548">Nucleotidyltransferase</keyword>
<dbReference type="AlphaFoldDB" id="U6MSQ8"/>
<keyword evidence="2" id="KW-0808">Transferase</keyword>
<keyword evidence="13" id="KW-0238">DNA-binding</keyword>
<dbReference type="PROSITE" id="PS50994">
    <property type="entry name" value="INTEGRASE"/>
    <property type="match status" value="1"/>
</dbReference>
<organism evidence="18 19">
    <name type="scientific">Eimeria necatrix</name>
    <dbReference type="NCBI Taxonomy" id="51315"/>
    <lineage>
        <taxon>Eukaryota</taxon>
        <taxon>Sar</taxon>
        <taxon>Alveolata</taxon>
        <taxon>Apicomplexa</taxon>
        <taxon>Conoidasida</taxon>
        <taxon>Coccidia</taxon>
        <taxon>Eucoccidiorida</taxon>
        <taxon>Eimeriorina</taxon>
        <taxon>Eimeriidae</taxon>
        <taxon>Eimeria</taxon>
    </lineage>
</organism>
<evidence type="ECO:0000256" key="11">
    <source>
        <dbReference type="ARBA" id="ARBA00022918"/>
    </source>
</evidence>
<name>U6MSQ8_9EIME</name>
<evidence type="ECO:0000256" key="5">
    <source>
        <dbReference type="ARBA" id="ARBA00022723"/>
    </source>
</evidence>
<keyword evidence="14" id="KW-0233">DNA recombination</keyword>
<accession>U6MSQ8</accession>
<dbReference type="InterPro" id="IPR050951">
    <property type="entry name" value="Retrovirus_Pol_polyprotein"/>
</dbReference>
<proteinExistence type="predicted"/>
<dbReference type="GO" id="GO:0004190">
    <property type="term" value="F:aspartic-type endopeptidase activity"/>
    <property type="evidence" value="ECO:0007669"/>
    <property type="project" value="UniProtKB-KW"/>
</dbReference>